<keyword evidence="1" id="KW-0472">Membrane</keyword>
<keyword evidence="1" id="KW-0812">Transmembrane</keyword>
<evidence type="ECO:0000313" key="2">
    <source>
        <dbReference type="EMBL" id="KAF0544913.1"/>
    </source>
</evidence>
<evidence type="ECO:0000313" key="3">
    <source>
        <dbReference type="Proteomes" id="UP000439903"/>
    </source>
</evidence>
<keyword evidence="3" id="KW-1185">Reference proteome</keyword>
<dbReference type="Proteomes" id="UP000439903">
    <property type="component" value="Unassembled WGS sequence"/>
</dbReference>
<evidence type="ECO:0000256" key="1">
    <source>
        <dbReference type="SAM" id="Phobius"/>
    </source>
</evidence>
<keyword evidence="1" id="KW-1133">Transmembrane helix</keyword>
<protein>
    <submittedName>
        <fullName evidence="2">Uncharacterized protein</fullName>
    </submittedName>
</protein>
<sequence length="231" mass="24771">MVINSLYKFILTAFLVVVKCMPILVYALGTELYNGIGILPASNTWYICSADNTDYIAYDVQQVSDGQKEISNFGTIVKGNPPPSFPNQLGLLTYVTNYTGLQLFIDPSHPNSSFYNNISCSQGPRLRCYQKKDPLFQNKDILCLSVVNPHNNGIKFSLSISFTSGVDVLSATGTSSFSAIGTTNVPEPVATHSVSPNLMASGGDVGSGGTGVWWVLMGVGVASSIFTFLLS</sequence>
<accession>A0A8H4AYT9</accession>
<dbReference type="EMBL" id="WTPW01000123">
    <property type="protein sequence ID" value="KAF0544913.1"/>
    <property type="molecule type" value="Genomic_DNA"/>
</dbReference>
<dbReference type="OrthoDB" id="2410581at2759"/>
<comment type="caution">
    <text evidence="2">The sequence shown here is derived from an EMBL/GenBank/DDBJ whole genome shotgun (WGS) entry which is preliminary data.</text>
</comment>
<gene>
    <name evidence="2" type="ORF">F8M41_002588</name>
</gene>
<feature type="transmembrane region" description="Helical" evidence="1">
    <location>
        <begin position="6"/>
        <end position="28"/>
    </location>
</feature>
<proteinExistence type="predicted"/>
<feature type="transmembrane region" description="Helical" evidence="1">
    <location>
        <begin position="211"/>
        <end position="230"/>
    </location>
</feature>
<dbReference type="AlphaFoldDB" id="A0A8H4AYT9"/>
<organism evidence="2 3">
    <name type="scientific">Gigaspora margarita</name>
    <dbReference type="NCBI Taxonomy" id="4874"/>
    <lineage>
        <taxon>Eukaryota</taxon>
        <taxon>Fungi</taxon>
        <taxon>Fungi incertae sedis</taxon>
        <taxon>Mucoromycota</taxon>
        <taxon>Glomeromycotina</taxon>
        <taxon>Glomeromycetes</taxon>
        <taxon>Diversisporales</taxon>
        <taxon>Gigasporaceae</taxon>
        <taxon>Gigaspora</taxon>
    </lineage>
</organism>
<name>A0A8H4AYT9_GIGMA</name>
<reference evidence="2 3" key="1">
    <citation type="journal article" date="2019" name="Environ. Microbiol.">
        <title>At the nexus of three kingdoms: the genome of the mycorrhizal fungus Gigaspora margarita provides insights into plant, endobacterial and fungal interactions.</title>
        <authorList>
            <person name="Venice F."/>
            <person name="Ghignone S."/>
            <person name="Salvioli di Fossalunga A."/>
            <person name="Amselem J."/>
            <person name="Novero M."/>
            <person name="Xianan X."/>
            <person name="Sedzielewska Toro K."/>
            <person name="Morin E."/>
            <person name="Lipzen A."/>
            <person name="Grigoriev I.V."/>
            <person name="Henrissat B."/>
            <person name="Martin F.M."/>
            <person name="Bonfante P."/>
        </authorList>
    </citation>
    <scope>NUCLEOTIDE SEQUENCE [LARGE SCALE GENOMIC DNA]</scope>
    <source>
        <strain evidence="2 3">BEG34</strain>
    </source>
</reference>